<feature type="domain" description="DUF7064" evidence="1">
    <location>
        <begin position="182"/>
        <end position="287"/>
    </location>
</feature>
<dbReference type="AlphaFoldDB" id="A0A917RLC5"/>
<evidence type="ECO:0000313" key="4">
    <source>
        <dbReference type="Proteomes" id="UP000638263"/>
    </source>
</evidence>
<protein>
    <submittedName>
        <fullName evidence="3">Uncharacterized protein</fullName>
    </submittedName>
</protein>
<feature type="domain" description="DUF7065" evidence="2">
    <location>
        <begin position="84"/>
        <end position="173"/>
    </location>
</feature>
<proteinExistence type="predicted"/>
<sequence length="304" mass="33957">MNHSLTPLDDMFHPPTDDPWWTETVWFSWIVPERGLVGYVYPVFRPNVGTQFGGVVVFGDRPVPPWEEPVHAFDWHQPIPPGLDLRDMTLASGLTIRVESPGEVYSVQYSGRDLELELTVRARGTALVTRSSTPPLGAGHIDQMCHVTGHMVLDSQKSAVDCLAIRDRAWGSRRDGRQPRVSYSWGAASADEYFLAAGVHRDGIDTLTTGFLMRDGRWSPVISGRRRTVRGADGQVTEVEIAAVDELGRELAVSGRATPRHLFEGYPGMICWTGLVEWNLDGQTAWGEDQDVWSPGSWRRHRLA</sequence>
<dbReference type="InterPro" id="IPR055493">
    <property type="entry name" value="DUF7065"/>
</dbReference>
<evidence type="ECO:0000259" key="2">
    <source>
        <dbReference type="Pfam" id="PF23213"/>
    </source>
</evidence>
<evidence type="ECO:0000259" key="1">
    <source>
        <dbReference type="Pfam" id="PF23212"/>
    </source>
</evidence>
<dbReference type="Pfam" id="PF23212">
    <property type="entry name" value="DUF7064"/>
    <property type="match status" value="1"/>
</dbReference>
<name>A0A917RLC5_9NOCA</name>
<dbReference type="RefSeq" id="WP_062997650.1">
    <property type="nucleotide sequence ID" value="NZ_BMMH01000005.1"/>
</dbReference>
<reference evidence="3" key="1">
    <citation type="journal article" date="2014" name="Int. J. Syst. Evol. Microbiol.">
        <title>Complete genome sequence of Corynebacterium casei LMG S-19264T (=DSM 44701T), isolated from a smear-ripened cheese.</title>
        <authorList>
            <consortium name="US DOE Joint Genome Institute (JGI-PGF)"/>
            <person name="Walter F."/>
            <person name="Albersmeier A."/>
            <person name="Kalinowski J."/>
            <person name="Ruckert C."/>
        </authorList>
    </citation>
    <scope>NUCLEOTIDE SEQUENCE</scope>
    <source>
        <strain evidence="3">CGMCC 4.3508</strain>
    </source>
</reference>
<dbReference type="SUPFAM" id="SSF159245">
    <property type="entry name" value="AttH-like"/>
    <property type="match status" value="1"/>
</dbReference>
<evidence type="ECO:0000313" key="3">
    <source>
        <dbReference type="EMBL" id="GGL13097.1"/>
    </source>
</evidence>
<reference evidence="3" key="2">
    <citation type="submission" date="2020-09" db="EMBL/GenBank/DDBJ databases">
        <authorList>
            <person name="Sun Q."/>
            <person name="Zhou Y."/>
        </authorList>
    </citation>
    <scope>NUCLEOTIDE SEQUENCE</scope>
    <source>
        <strain evidence="3">CGMCC 4.3508</strain>
    </source>
</reference>
<keyword evidence="4" id="KW-1185">Reference proteome</keyword>
<dbReference type="Proteomes" id="UP000638263">
    <property type="component" value="Unassembled WGS sequence"/>
</dbReference>
<dbReference type="EMBL" id="BMMH01000005">
    <property type="protein sequence ID" value="GGL13097.1"/>
    <property type="molecule type" value="Genomic_DNA"/>
</dbReference>
<accession>A0A917RLC5</accession>
<organism evidence="3 4">
    <name type="scientific">Nocardia jinanensis</name>
    <dbReference type="NCBI Taxonomy" id="382504"/>
    <lineage>
        <taxon>Bacteria</taxon>
        <taxon>Bacillati</taxon>
        <taxon>Actinomycetota</taxon>
        <taxon>Actinomycetes</taxon>
        <taxon>Mycobacteriales</taxon>
        <taxon>Nocardiaceae</taxon>
        <taxon>Nocardia</taxon>
    </lineage>
</organism>
<dbReference type="InterPro" id="IPR055492">
    <property type="entry name" value="DUF7064"/>
</dbReference>
<dbReference type="Pfam" id="PF23213">
    <property type="entry name" value="DUF7065"/>
    <property type="match status" value="1"/>
</dbReference>
<comment type="caution">
    <text evidence="3">The sequence shown here is derived from an EMBL/GenBank/DDBJ whole genome shotgun (WGS) entry which is preliminary data.</text>
</comment>
<gene>
    <name evidence="3" type="ORF">GCM10011588_29400</name>
</gene>